<dbReference type="Proteomes" id="UP000836841">
    <property type="component" value="Chromosome 7"/>
</dbReference>
<protein>
    <recommendedName>
        <fullName evidence="1">F-box/LRR-repeat protein 15/At3g58940/PEG3-like LRR domain-containing protein</fullName>
    </recommendedName>
</protein>
<dbReference type="InterPro" id="IPR032675">
    <property type="entry name" value="LRR_dom_sf"/>
</dbReference>
<name>A0AAU9T7F2_THLAR</name>
<gene>
    <name evidence="2" type="ORF">TAV2_LOCUS25888</name>
</gene>
<evidence type="ECO:0000313" key="3">
    <source>
        <dbReference type="Proteomes" id="UP000836841"/>
    </source>
</evidence>
<proteinExistence type="predicted"/>
<dbReference type="InterPro" id="IPR055411">
    <property type="entry name" value="LRR_FXL15/At3g58940/PEG3-like"/>
</dbReference>
<dbReference type="EMBL" id="OU466863">
    <property type="protein sequence ID" value="CAH2079746.1"/>
    <property type="molecule type" value="Genomic_DNA"/>
</dbReference>
<dbReference type="SUPFAM" id="SSF52047">
    <property type="entry name" value="RNI-like"/>
    <property type="match status" value="1"/>
</dbReference>
<dbReference type="PANTHER" id="PTHR31900">
    <property type="entry name" value="F-BOX/RNI SUPERFAMILY PROTEIN-RELATED"/>
    <property type="match status" value="1"/>
</dbReference>
<sequence length="328" mass="37947">MTIKMEEVKSTIGDSPEINRVDNMTDHLLSKQWEFLWMWLPKLEYSIRCYSESESKRLQCFLNRNLPLHRAPVIESFRLSFFCSHLKPEDIKLWVLSTLSRLRRLEITCSSYLDMADILPSSLYTCKPLVTLKLKGKILVDVPRMVCLPSLKTLRLEDVTYFNGDSLRRLLSICPVLENLMVDGSVGDNMGKLTLRTLVIYIPSDLDEFVINTPSLKYLKLDYFNSTSHYCLIESMPKLKKAYIDVAFPYMERLIGSITSVKHLTLCLVEDDPMEQHVFGDGFVFNKLVHLRLCTCDEYSYVSQACTSETMYMVLSSTSSKIRLTYEN</sequence>
<dbReference type="InterPro" id="IPR050232">
    <property type="entry name" value="FBL13/AtMIF1-like"/>
</dbReference>
<organism evidence="2 3">
    <name type="scientific">Thlaspi arvense</name>
    <name type="common">Field penny-cress</name>
    <dbReference type="NCBI Taxonomy" id="13288"/>
    <lineage>
        <taxon>Eukaryota</taxon>
        <taxon>Viridiplantae</taxon>
        <taxon>Streptophyta</taxon>
        <taxon>Embryophyta</taxon>
        <taxon>Tracheophyta</taxon>
        <taxon>Spermatophyta</taxon>
        <taxon>Magnoliopsida</taxon>
        <taxon>eudicotyledons</taxon>
        <taxon>Gunneridae</taxon>
        <taxon>Pentapetalae</taxon>
        <taxon>rosids</taxon>
        <taxon>malvids</taxon>
        <taxon>Brassicales</taxon>
        <taxon>Brassicaceae</taxon>
        <taxon>Thlaspideae</taxon>
        <taxon>Thlaspi</taxon>
    </lineage>
</organism>
<evidence type="ECO:0000313" key="2">
    <source>
        <dbReference type="EMBL" id="CAH2079746.1"/>
    </source>
</evidence>
<dbReference type="PANTHER" id="PTHR31900:SF28">
    <property type="entry name" value="FBD DOMAIN-CONTAINING PROTEIN"/>
    <property type="match status" value="1"/>
</dbReference>
<reference evidence="2 3" key="1">
    <citation type="submission" date="2022-03" db="EMBL/GenBank/DDBJ databases">
        <authorList>
            <person name="Nunn A."/>
            <person name="Chopra R."/>
            <person name="Nunn A."/>
            <person name="Contreras Garrido A."/>
        </authorList>
    </citation>
    <scope>NUCLEOTIDE SEQUENCE [LARGE SCALE GENOMIC DNA]</scope>
</reference>
<accession>A0AAU9T7F2</accession>
<evidence type="ECO:0000259" key="1">
    <source>
        <dbReference type="Pfam" id="PF24758"/>
    </source>
</evidence>
<dbReference type="Gene3D" id="3.80.10.10">
    <property type="entry name" value="Ribonuclease Inhibitor"/>
    <property type="match status" value="1"/>
</dbReference>
<dbReference type="AlphaFoldDB" id="A0AAU9T7F2"/>
<keyword evidence="3" id="KW-1185">Reference proteome</keyword>
<feature type="domain" description="F-box/LRR-repeat protein 15/At3g58940/PEG3-like LRR" evidence="1">
    <location>
        <begin position="98"/>
        <end position="221"/>
    </location>
</feature>
<dbReference type="Pfam" id="PF24758">
    <property type="entry name" value="LRR_At5g56370"/>
    <property type="match status" value="1"/>
</dbReference>